<dbReference type="PANTHER" id="PTHR36729:SF2">
    <property type="entry name" value="EXPRESSED PROTEIN"/>
    <property type="match status" value="1"/>
</dbReference>
<feature type="chain" id="PRO_5027878337" evidence="1">
    <location>
        <begin position="27"/>
        <end position="167"/>
    </location>
</feature>
<feature type="domain" description="DUF7734" evidence="2">
    <location>
        <begin position="78"/>
        <end position="165"/>
    </location>
</feature>
<dbReference type="Proteomes" id="UP000515121">
    <property type="component" value="Unplaced"/>
</dbReference>
<evidence type="ECO:0000259" key="2">
    <source>
        <dbReference type="Pfam" id="PF24869"/>
    </source>
</evidence>
<organism evidence="3 4">
    <name type="scientific">Durio zibethinus</name>
    <name type="common">Durian</name>
    <dbReference type="NCBI Taxonomy" id="66656"/>
    <lineage>
        <taxon>Eukaryota</taxon>
        <taxon>Viridiplantae</taxon>
        <taxon>Streptophyta</taxon>
        <taxon>Embryophyta</taxon>
        <taxon>Tracheophyta</taxon>
        <taxon>Spermatophyta</taxon>
        <taxon>Magnoliopsida</taxon>
        <taxon>eudicotyledons</taxon>
        <taxon>Gunneridae</taxon>
        <taxon>Pentapetalae</taxon>
        <taxon>rosids</taxon>
        <taxon>malvids</taxon>
        <taxon>Malvales</taxon>
        <taxon>Malvaceae</taxon>
        <taxon>Helicteroideae</taxon>
        <taxon>Durio</taxon>
    </lineage>
</organism>
<dbReference type="OrthoDB" id="2018366at2759"/>
<feature type="signal peptide" evidence="1">
    <location>
        <begin position="1"/>
        <end position="26"/>
    </location>
</feature>
<dbReference type="Pfam" id="PF24869">
    <property type="entry name" value="DUF7734"/>
    <property type="match status" value="1"/>
</dbReference>
<keyword evidence="1" id="KW-0732">Signal</keyword>
<name>A0A6P6BEZ3_DURZI</name>
<accession>A0A6P6BEZ3</accession>
<dbReference type="GO" id="GO:0009507">
    <property type="term" value="C:chloroplast"/>
    <property type="evidence" value="ECO:0007669"/>
    <property type="project" value="TreeGrafter"/>
</dbReference>
<evidence type="ECO:0000256" key="1">
    <source>
        <dbReference type="SAM" id="SignalP"/>
    </source>
</evidence>
<dbReference type="PANTHER" id="PTHR36729">
    <property type="entry name" value="EXPRESSED PROTEIN"/>
    <property type="match status" value="1"/>
</dbReference>
<dbReference type="GeneID" id="111317528"/>
<dbReference type="RefSeq" id="XP_022775693.1">
    <property type="nucleotide sequence ID" value="XM_022919958.1"/>
</dbReference>
<dbReference type="AlphaFoldDB" id="A0A6P6BEZ3"/>
<protein>
    <submittedName>
        <fullName evidence="4">Uncharacterized protein LOC111317528</fullName>
    </submittedName>
</protein>
<sequence>MLKHIGKWAMLSSLSMLPILSKVGNSSNTNQISTIKAFKLSNQRALPRTCCGARRRVRYEDEDDERGEEEHGYNEEIAMLELYSQSARGEALLVHALVDEQEVEVLIFKGFSSCLNYGTSPDPSRSVIPARAVIKSIDRIKGPFDPSNVEYIEKGLKWESFKTRLGA</sequence>
<evidence type="ECO:0000313" key="4">
    <source>
        <dbReference type="RefSeq" id="XP_022775693.1"/>
    </source>
</evidence>
<evidence type="ECO:0000313" key="3">
    <source>
        <dbReference type="Proteomes" id="UP000515121"/>
    </source>
</evidence>
<dbReference type="InterPro" id="IPR056636">
    <property type="entry name" value="DUF7734"/>
</dbReference>
<dbReference type="KEGG" id="dzi:111317528"/>
<proteinExistence type="predicted"/>
<keyword evidence="3" id="KW-1185">Reference proteome</keyword>
<reference evidence="4" key="1">
    <citation type="submission" date="2025-08" db="UniProtKB">
        <authorList>
            <consortium name="RefSeq"/>
        </authorList>
    </citation>
    <scope>IDENTIFICATION</scope>
    <source>
        <tissue evidence="4">Fruit stalk</tissue>
    </source>
</reference>
<gene>
    <name evidence="4" type="primary">LOC111317528</name>
</gene>